<dbReference type="OrthoDB" id="9789144at2"/>
<dbReference type="Proteomes" id="UP000194450">
    <property type="component" value="Unassembled WGS sequence"/>
</dbReference>
<dbReference type="Pfam" id="PF19489">
    <property type="entry name" value="SLT_4"/>
    <property type="match status" value="1"/>
</dbReference>
<sequence>MKQGRQSCITKPKAMLAVTVLALSLAGCATPPPSEPDDICEIFYENRDWYDAAEDARERWGAPIQVPMAMMYQESSFKHDALPPRDYLLGFIPWGRVSSAYGYSQAKTGTWDDYKRETGNSWASRTDFADAIDFMGWFIYKTHSINGVSKWDAYGQYLNYHEGWGGYQRKSYLQKPWLVKVSRIVKQRASTYGAQLRSCEEDLQKGWLWRLFFG</sequence>
<feature type="domain" description="Transglycosylase SLT" evidence="2">
    <location>
        <begin position="17"/>
        <end position="199"/>
    </location>
</feature>
<feature type="signal peptide" evidence="1">
    <location>
        <begin position="1"/>
        <end position="29"/>
    </location>
</feature>
<evidence type="ECO:0000313" key="4">
    <source>
        <dbReference type="Proteomes" id="UP000194450"/>
    </source>
</evidence>
<protein>
    <recommendedName>
        <fullName evidence="2">Transglycosylase SLT domain-containing protein</fullName>
    </recommendedName>
</protein>
<keyword evidence="4" id="KW-1185">Reference proteome</keyword>
<dbReference type="PROSITE" id="PS51257">
    <property type="entry name" value="PROKAR_LIPOPROTEIN"/>
    <property type="match status" value="1"/>
</dbReference>
<dbReference type="CDD" id="cd00442">
    <property type="entry name" value="Lyz-like"/>
    <property type="match status" value="1"/>
</dbReference>
<dbReference type="EMBL" id="FXWH01000001">
    <property type="protein sequence ID" value="SMQ68398.1"/>
    <property type="molecule type" value="Genomic_DNA"/>
</dbReference>
<evidence type="ECO:0000259" key="2">
    <source>
        <dbReference type="Pfam" id="PF19489"/>
    </source>
</evidence>
<reference evidence="4" key="1">
    <citation type="submission" date="2017-04" db="EMBL/GenBank/DDBJ databases">
        <authorList>
            <person name="Varghese N."/>
            <person name="Submissions S."/>
        </authorList>
    </citation>
    <scope>NUCLEOTIDE SEQUENCE [LARGE SCALE GENOMIC DNA]</scope>
</reference>
<dbReference type="AlphaFoldDB" id="A0A1Y6F0L1"/>
<organism evidence="3 4">
    <name type="scientific">Pseudidiomarina planktonica</name>
    <dbReference type="NCBI Taxonomy" id="1323738"/>
    <lineage>
        <taxon>Bacteria</taxon>
        <taxon>Pseudomonadati</taxon>
        <taxon>Pseudomonadota</taxon>
        <taxon>Gammaproteobacteria</taxon>
        <taxon>Alteromonadales</taxon>
        <taxon>Idiomarinaceae</taxon>
        <taxon>Pseudidiomarina</taxon>
    </lineage>
</organism>
<feature type="chain" id="PRO_5013029046" description="Transglycosylase SLT domain-containing protein" evidence="1">
    <location>
        <begin position="30"/>
        <end position="214"/>
    </location>
</feature>
<keyword evidence="1" id="KW-0732">Signal</keyword>
<proteinExistence type="predicted"/>
<dbReference type="SUPFAM" id="SSF53955">
    <property type="entry name" value="Lysozyme-like"/>
    <property type="match status" value="1"/>
</dbReference>
<evidence type="ECO:0000256" key="1">
    <source>
        <dbReference type="SAM" id="SignalP"/>
    </source>
</evidence>
<gene>
    <name evidence="3" type="ORF">SAMN06297229_1622</name>
</gene>
<name>A0A1Y6F0L1_9GAMM</name>
<accession>A0A1Y6F0L1</accession>
<dbReference type="InterPro" id="IPR045795">
    <property type="entry name" value="SLT_4"/>
</dbReference>
<dbReference type="InterPro" id="IPR023346">
    <property type="entry name" value="Lysozyme-like_dom_sf"/>
</dbReference>
<evidence type="ECO:0000313" key="3">
    <source>
        <dbReference type="EMBL" id="SMQ68398.1"/>
    </source>
</evidence>
<dbReference type="Gene3D" id="1.10.530.10">
    <property type="match status" value="1"/>
</dbReference>